<dbReference type="HAMAP" id="MF_01965">
    <property type="entry name" value="NADHX_dehydratase"/>
    <property type="match status" value="1"/>
</dbReference>
<comment type="caution">
    <text evidence="22">The sequence shown here is derived from an EMBL/GenBank/DDBJ whole genome shotgun (WGS) entry which is preliminary data.</text>
</comment>
<feature type="binding site" evidence="17">
    <location>
        <begin position="407"/>
        <end position="411"/>
    </location>
    <ligand>
        <name>AMP</name>
        <dbReference type="ChEBI" id="CHEBI:456215"/>
    </ligand>
</feature>
<dbReference type="NCBIfam" id="TIGR00196">
    <property type="entry name" value="yjeF_cterm"/>
    <property type="match status" value="1"/>
</dbReference>
<dbReference type="PROSITE" id="PS51385">
    <property type="entry name" value="YJEF_N"/>
    <property type="match status" value="1"/>
</dbReference>
<dbReference type="InterPro" id="IPR036652">
    <property type="entry name" value="YjeF_N_dom_sf"/>
</dbReference>
<evidence type="ECO:0000256" key="12">
    <source>
        <dbReference type="ARBA" id="ARBA00023239"/>
    </source>
</evidence>
<dbReference type="GO" id="GO:0110051">
    <property type="term" value="P:metabolite repair"/>
    <property type="evidence" value="ECO:0007669"/>
    <property type="project" value="TreeGrafter"/>
</dbReference>
<evidence type="ECO:0000256" key="7">
    <source>
        <dbReference type="ARBA" id="ARBA00022840"/>
    </source>
</evidence>
<comment type="catalytic activity">
    <reaction evidence="1 18 19">
        <text>(6R)-NADHX = (6S)-NADHX</text>
        <dbReference type="Rhea" id="RHEA:32215"/>
        <dbReference type="ChEBI" id="CHEBI:64074"/>
        <dbReference type="ChEBI" id="CHEBI:64075"/>
        <dbReference type="EC" id="5.1.99.6"/>
    </reaction>
</comment>
<evidence type="ECO:0000256" key="13">
    <source>
        <dbReference type="ARBA" id="ARBA00023268"/>
    </source>
</evidence>
<evidence type="ECO:0000256" key="16">
    <source>
        <dbReference type="ARBA" id="ARBA00049209"/>
    </source>
</evidence>
<evidence type="ECO:0000256" key="10">
    <source>
        <dbReference type="ARBA" id="ARBA00023027"/>
    </source>
</evidence>
<evidence type="ECO:0000256" key="17">
    <source>
        <dbReference type="HAMAP-Rule" id="MF_01965"/>
    </source>
</evidence>
<dbReference type="GO" id="GO:0052855">
    <property type="term" value="F:ADP-dependent NAD(P)H-hydrate dehydratase activity"/>
    <property type="evidence" value="ECO:0007669"/>
    <property type="project" value="UniProtKB-UniRule"/>
</dbReference>
<sequence>MKKIEYLQTGQTARLLDHKTIEEYKIPSLILMEHAAIESIREIKNHICMNQKKICIACGPGNNGGDGLAIARNLIKENIYPSLLIPKIEKMSKDEKIQWDSLSCFDLEIVTDINDLKHFDICIDCLFGNGLSRDITGYYQNVIETINQSGSYVISIDIPSGIHATTGKSMNCHIVSDLTIALDCYKEGLFINDGLTASKKCISVDIGIPHDLHSNFMINETLVKQYLPPRPSHSHKGTYKKALMIGGSQSMHGALYYSAKACYRSGIGTLTCMIPECIYPIFASKISFAMNKVMPCENGYFKEGIVPDLQPYSLISIGNGMSLNKSTIQMVQHVLHSDKTVILDADALWACKDHKEWLNRKETTILLPHIKEMTYLCDASISQILSNPFEIVKDFCRNHPNCILVLKSSLSIIGYKDKIYLLNQPNSALAKGGSGDILCGIVTGLCGQTNDYEKAVVCATYIHNQSVPNLDAACCLPDECIDTIPEIFKKLRT</sequence>
<evidence type="ECO:0000256" key="11">
    <source>
        <dbReference type="ARBA" id="ARBA00023235"/>
    </source>
</evidence>
<feature type="binding site" evidence="18">
    <location>
        <position position="63"/>
    </location>
    <ligand>
        <name>K(+)</name>
        <dbReference type="ChEBI" id="CHEBI:29103"/>
    </ligand>
</feature>
<dbReference type="Proteomes" id="UP000470082">
    <property type="component" value="Unassembled WGS sequence"/>
</dbReference>
<dbReference type="InterPro" id="IPR029056">
    <property type="entry name" value="Ribokinase-like"/>
</dbReference>
<dbReference type="EC" id="5.1.99.6" evidence="19"/>
<keyword evidence="8 17" id="KW-0521">NADP</keyword>
<feature type="binding site" evidence="17">
    <location>
        <position position="320"/>
    </location>
    <ligand>
        <name>(6S)-NADPHX</name>
        <dbReference type="ChEBI" id="CHEBI:64076"/>
    </ligand>
</feature>
<feature type="domain" description="YjeF C-terminal" evidence="20">
    <location>
        <begin position="219"/>
        <end position="491"/>
    </location>
</feature>
<comment type="catalytic activity">
    <reaction evidence="15 17 19">
        <text>(6S)-NADHX + ADP = AMP + phosphate + NADH + H(+)</text>
        <dbReference type="Rhea" id="RHEA:32223"/>
        <dbReference type="ChEBI" id="CHEBI:15378"/>
        <dbReference type="ChEBI" id="CHEBI:43474"/>
        <dbReference type="ChEBI" id="CHEBI:57945"/>
        <dbReference type="ChEBI" id="CHEBI:64074"/>
        <dbReference type="ChEBI" id="CHEBI:456215"/>
        <dbReference type="ChEBI" id="CHEBI:456216"/>
        <dbReference type="EC" id="4.2.1.136"/>
    </reaction>
</comment>
<comment type="catalytic activity">
    <reaction evidence="2 18 19">
        <text>(6R)-NADPHX = (6S)-NADPHX</text>
        <dbReference type="Rhea" id="RHEA:32227"/>
        <dbReference type="ChEBI" id="CHEBI:64076"/>
        <dbReference type="ChEBI" id="CHEBI:64077"/>
        <dbReference type="EC" id="5.1.99.6"/>
    </reaction>
</comment>
<comment type="similarity">
    <text evidence="4 19">In the C-terminal section; belongs to the NnrD/CARKD family.</text>
</comment>
<dbReference type="Pfam" id="PF01256">
    <property type="entry name" value="Carb_kinase"/>
    <property type="match status" value="1"/>
</dbReference>
<feature type="binding site" evidence="18">
    <location>
        <begin position="62"/>
        <end position="66"/>
    </location>
    <ligand>
        <name>(6S)-NADPHX</name>
        <dbReference type="ChEBI" id="CHEBI:64076"/>
    </ligand>
</feature>
<evidence type="ECO:0000256" key="9">
    <source>
        <dbReference type="ARBA" id="ARBA00022958"/>
    </source>
</evidence>
<evidence type="ECO:0000256" key="1">
    <source>
        <dbReference type="ARBA" id="ARBA00000013"/>
    </source>
</evidence>
<dbReference type="NCBIfam" id="TIGR00197">
    <property type="entry name" value="yjeF_nterm"/>
    <property type="match status" value="1"/>
</dbReference>
<comment type="function">
    <text evidence="14 19">Bifunctional enzyme that catalyzes the epimerization of the S- and R-forms of NAD(P)HX and the dehydration of the S-form of NAD(P)HX at the expense of ADP, which is converted to AMP. This allows the repair of both epimers of NAD(P)HX, a damaged form of NAD(P)H that is a result of enzymatic or heat-dependent hydration.</text>
</comment>
<evidence type="ECO:0000259" key="20">
    <source>
        <dbReference type="PROSITE" id="PS51383"/>
    </source>
</evidence>
<feature type="binding site" evidence="17">
    <location>
        <position position="369"/>
    </location>
    <ligand>
        <name>(6S)-NADPHX</name>
        <dbReference type="ChEBI" id="CHEBI:64076"/>
    </ligand>
</feature>
<evidence type="ECO:0000256" key="18">
    <source>
        <dbReference type="HAMAP-Rule" id="MF_01966"/>
    </source>
</evidence>
<accession>A0A7X2N2V1</accession>
<dbReference type="PANTHER" id="PTHR12592">
    <property type="entry name" value="ATP-DEPENDENT (S)-NAD(P)H-HYDRATE DEHYDRATASE FAMILY MEMBER"/>
    <property type="match status" value="1"/>
</dbReference>
<evidence type="ECO:0000256" key="14">
    <source>
        <dbReference type="ARBA" id="ARBA00025153"/>
    </source>
</evidence>
<dbReference type="HAMAP" id="MF_01966">
    <property type="entry name" value="NADHX_epimerase"/>
    <property type="match status" value="1"/>
</dbReference>
<feature type="binding site" evidence="18">
    <location>
        <begin position="128"/>
        <end position="134"/>
    </location>
    <ligand>
        <name>(6S)-NADPHX</name>
        <dbReference type="ChEBI" id="CHEBI:64076"/>
    </ligand>
</feature>
<dbReference type="InterPro" id="IPR000631">
    <property type="entry name" value="CARKD"/>
</dbReference>
<organism evidence="22 23">
    <name type="scientific">Floccifex porci</name>
    <dbReference type="NCBI Taxonomy" id="2606629"/>
    <lineage>
        <taxon>Bacteria</taxon>
        <taxon>Bacillati</taxon>
        <taxon>Bacillota</taxon>
        <taxon>Erysipelotrichia</taxon>
        <taxon>Erysipelotrichales</taxon>
        <taxon>Erysipelotrichaceae</taxon>
        <taxon>Floccifex</taxon>
    </lineage>
</organism>
<evidence type="ECO:0000256" key="2">
    <source>
        <dbReference type="ARBA" id="ARBA00000909"/>
    </source>
</evidence>
<protein>
    <recommendedName>
        <fullName evidence="19">Bifunctional NAD(P)H-hydrate repair enzyme</fullName>
    </recommendedName>
    <alternativeName>
        <fullName evidence="19">Nicotinamide nucleotide repair protein</fullName>
    </alternativeName>
    <domain>
        <recommendedName>
            <fullName evidence="19">ADP-dependent (S)-NAD(P)H-hydrate dehydratase</fullName>
            <ecNumber evidence="19">4.2.1.136</ecNumber>
        </recommendedName>
        <alternativeName>
            <fullName evidence="19">ADP-dependent NAD(P)HX dehydratase</fullName>
        </alternativeName>
    </domain>
    <domain>
        <recommendedName>
            <fullName evidence="19">NAD(P)H-hydrate epimerase</fullName>
            <ecNumber evidence="19">5.1.99.6</ecNumber>
        </recommendedName>
    </domain>
</protein>
<feature type="binding site" evidence="18">
    <location>
        <position position="160"/>
    </location>
    <ligand>
        <name>K(+)</name>
        <dbReference type="ChEBI" id="CHEBI:29103"/>
    </ligand>
</feature>
<dbReference type="EC" id="4.2.1.136" evidence="19"/>
<comment type="similarity">
    <text evidence="3 19">In the N-terminal section; belongs to the NnrE/AIBP family.</text>
</comment>
<dbReference type="InterPro" id="IPR030677">
    <property type="entry name" value="Nnr"/>
</dbReference>
<evidence type="ECO:0000256" key="5">
    <source>
        <dbReference type="ARBA" id="ARBA00022723"/>
    </source>
</evidence>
<dbReference type="PANTHER" id="PTHR12592:SF0">
    <property type="entry name" value="ATP-DEPENDENT (S)-NAD(P)H-HYDRATE DEHYDRATASE"/>
    <property type="match status" value="1"/>
</dbReference>
<dbReference type="Pfam" id="PF03853">
    <property type="entry name" value="YjeF_N"/>
    <property type="match status" value="1"/>
</dbReference>
<feature type="binding site" evidence="18">
    <location>
        <position position="124"/>
    </location>
    <ligand>
        <name>K(+)</name>
        <dbReference type="ChEBI" id="CHEBI:29103"/>
    </ligand>
</feature>
<feature type="binding site" evidence="18">
    <location>
        <position position="139"/>
    </location>
    <ligand>
        <name>(6S)-NADPHX</name>
        <dbReference type="ChEBI" id="CHEBI:64076"/>
    </ligand>
</feature>
<dbReference type="GO" id="GO:0052856">
    <property type="term" value="F:NAD(P)HX epimerase activity"/>
    <property type="evidence" value="ECO:0007669"/>
    <property type="project" value="UniProtKB-UniRule"/>
</dbReference>
<dbReference type="AlphaFoldDB" id="A0A7X2N2V1"/>
<evidence type="ECO:0000313" key="23">
    <source>
        <dbReference type="Proteomes" id="UP000470082"/>
    </source>
</evidence>
<dbReference type="Gene3D" id="3.40.50.10260">
    <property type="entry name" value="YjeF N-terminal domain"/>
    <property type="match status" value="1"/>
</dbReference>
<dbReference type="Gene3D" id="3.40.1190.20">
    <property type="match status" value="1"/>
</dbReference>
<feature type="domain" description="YjeF N-terminal" evidence="21">
    <location>
        <begin position="13"/>
        <end position="214"/>
    </location>
</feature>
<keyword evidence="12 17" id="KW-0456">Lyase</keyword>
<proteinExistence type="inferred from homology"/>
<comment type="function">
    <text evidence="17">Catalyzes the dehydration of the S-form of NAD(P)HX at the expense of ADP, which is converted to AMP. Together with NAD(P)HX epimerase, which catalyzes the epimerization of the S- and R-forms, the enzyme allows the repair of both epimers of NAD(P)HX, a damaged form of NAD(P)H that is a result of enzymatic or heat-dependent hydration.</text>
</comment>
<comment type="cofactor">
    <cofactor evidence="18 19">
        <name>K(+)</name>
        <dbReference type="ChEBI" id="CHEBI:29103"/>
    </cofactor>
    <text evidence="18 19">Binds 1 potassium ion per subunit.</text>
</comment>
<gene>
    <name evidence="17" type="primary">nnrD</name>
    <name evidence="18" type="synonym">nnrE</name>
    <name evidence="22" type="ORF">FYJ50_04770</name>
</gene>
<comment type="subunit">
    <text evidence="17">Homotetramer.</text>
</comment>
<dbReference type="SUPFAM" id="SSF53613">
    <property type="entry name" value="Ribokinase-like"/>
    <property type="match status" value="1"/>
</dbReference>
<dbReference type="PIRSF" id="PIRSF017184">
    <property type="entry name" value="Nnr"/>
    <property type="match status" value="1"/>
</dbReference>
<keyword evidence="5 18" id="KW-0479">Metal-binding</keyword>
<evidence type="ECO:0000259" key="21">
    <source>
        <dbReference type="PROSITE" id="PS51385"/>
    </source>
</evidence>
<keyword evidence="23" id="KW-1185">Reference proteome</keyword>
<evidence type="ECO:0000256" key="6">
    <source>
        <dbReference type="ARBA" id="ARBA00022741"/>
    </source>
</evidence>
<keyword evidence="9 18" id="KW-0630">Potassium</keyword>
<evidence type="ECO:0000256" key="3">
    <source>
        <dbReference type="ARBA" id="ARBA00006001"/>
    </source>
</evidence>
<dbReference type="SUPFAM" id="SSF64153">
    <property type="entry name" value="YjeF N-terminal domain-like"/>
    <property type="match status" value="1"/>
</dbReference>
<evidence type="ECO:0000256" key="19">
    <source>
        <dbReference type="PIRNR" id="PIRNR017184"/>
    </source>
</evidence>
<feature type="binding site" evidence="17">
    <location>
        <position position="435"/>
    </location>
    <ligand>
        <name>AMP</name>
        <dbReference type="ChEBI" id="CHEBI:456215"/>
    </ligand>
</feature>
<comment type="catalytic activity">
    <reaction evidence="16 17 19">
        <text>(6S)-NADPHX + ADP = AMP + phosphate + NADPH + H(+)</text>
        <dbReference type="Rhea" id="RHEA:32235"/>
        <dbReference type="ChEBI" id="CHEBI:15378"/>
        <dbReference type="ChEBI" id="CHEBI:43474"/>
        <dbReference type="ChEBI" id="CHEBI:57783"/>
        <dbReference type="ChEBI" id="CHEBI:64076"/>
        <dbReference type="ChEBI" id="CHEBI:456215"/>
        <dbReference type="ChEBI" id="CHEBI:456216"/>
        <dbReference type="EC" id="4.2.1.136"/>
    </reaction>
</comment>
<keyword evidence="6 17" id="KW-0547">Nucleotide-binding</keyword>
<feature type="binding site" evidence="17">
    <location>
        <position position="436"/>
    </location>
    <ligand>
        <name>(6S)-NADPHX</name>
        <dbReference type="ChEBI" id="CHEBI:64076"/>
    </ligand>
</feature>
<dbReference type="CDD" id="cd01171">
    <property type="entry name" value="YXKO-related"/>
    <property type="match status" value="1"/>
</dbReference>
<keyword evidence="13" id="KW-0511">Multifunctional enzyme</keyword>
<dbReference type="EMBL" id="VUMM01000006">
    <property type="protein sequence ID" value="MSS01421.1"/>
    <property type="molecule type" value="Genomic_DNA"/>
</dbReference>
<evidence type="ECO:0000256" key="8">
    <source>
        <dbReference type="ARBA" id="ARBA00022857"/>
    </source>
</evidence>
<dbReference type="PROSITE" id="PS51383">
    <property type="entry name" value="YJEF_C_3"/>
    <property type="match status" value="1"/>
</dbReference>
<dbReference type="GO" id="GO:0046496">
    <property type="term" value="P:nicotinamide nucleotide metabolic process"/>
    <property type="evidence" value="ECO:0007669"/>
    <property type="project" value="UniProtKB-UniRule"/>
</dbReference>
<comment type="similarity">
    <text evidence="17">Belongs to the NnrD/CARKD family.</text>
</comment>
<dbReference type="GO" id="GO:0046872">
    <property type="term" value="F:metal ion binding"/>
    <property type="evidence" value="ECO:0007669"/>
    <property type="project" value="UniProtKB-UniRule"/>
</dbReference>
<reference evidence="22 23" key="1">
    <citation type="submission" date="2019-08" db="EMBL/GenBank/DDBJ databases">
        <title>In-depth cultivation of the pig gut microbiome towards novel bacterial diversity and tailored functional studies.</title>
        <authorList>
            <person name="Wylensek D."/>
            <person name="Hitch T.C.A."/>
            <person name="Clavel T."/>
        </authorList>
    </citation>
    <scope>NUCLEOTIDE SEQUENCE [LARGE SCALE GENOMIC DNA]</scope>
    <source>
        <strain evidence="22 23">LKV-178-WT-2G</strain>
    </source>
</reference>
<keyword evidence="11 18" id="KW-0413">Isomerase</keyword>
<dbReference type="RefSeq" id="WP_154459954.1">
    <property type="nucleotide sequence ID" value="NZ_JAQYTQ010000099.1"/>
</dbReference>
<keyword evidence="7 17" id="KW-0067">ATP-binding</keyword>
<evidence type="ECO:0000313" key="22">
    <source>
        <dbReference type="EMBL" id="MSS01421.1"/>
    </source>
</evidence>
<name>A0A7X2N2V1_9FIRM</name>
<feature type="binding site" evidence="17">
    <location>
        <position position="254"/>
    </location>
    <ligand>
        <name>(6S)-NADPHX</name>
        <dbReference type="ChEBI" id="CHEBI:64076"/>
    </ligand>
</feature>
<comment type="cofactor">
    <cofactor evidence="17">
        <name>Mg(2+)</name>
        <dbReference type="ChEBI" id="CHEBI:18420"/>
    </cofactor>
</comment>
<dbReference type="GO" id="GO:0005524">
    <property type="term" value="F:ATP binding"/>
    <property type="evidence" value="ECO:0007669"/>
    <property type="project" value="UniProtKB-UniRule"/>
</dbReference>
<feature type="binding site" evidence="18">
    <location>
        <position position="157"/>
    </location>
    <ligand>
        <name>(6S)-NADPHX</name>
        <dbReference type="ChEBI" id="CHEBI:64076"/>
    </ligand>
</feature>
<dbReference type="InterPro" id="IPR004443">
    <property type="entry name" value="YjeF_N_dom"/>
</dbReference>
<evidence type="ECO:0000256" key="4">
    <source>
        <dbReference type="ARBA" id="ARBA00009524"/>
    </source>
</evidence>
<keyword evidence="10 17" id="KW-0520">NAD</keyword>
<comment type="similarity">
    <text evidence="18">Belongs to the NnrE/AIBP family.</text>
</comment>
<comment type="function">
    <text evidence="18">Catalyzes the epimerization of the S- and R-forms of NAD(P)HX, a damaged form of NAD(P)H that is a result of enzymatic or heat-dependent hydration. This is a prerequisite for the S-specific NAD(P)H-hydrate dehydratase to allow the repair of both epimers of NAD(P)HX.</text>
</comment>
<evidence type="ECO:0000256" key="15">
    <source>
        <dbReference type="ARBA" id="ARBA00048238"/>
    </source>
</evidence>